<dbReference type="InterPro" id="IPR028994">
    <property type="entry name" value="Integrin_alpha_N"/>
</dbReference>
<dbReference type="InterPro" id="IPR025965">
    <property type="entry name" value="FlgD/Vpr_Ig-like"/>
</dbReference>
<accession>A0ABV3CN23</accession>
<dbReference type="SUPFAM" id="SSF51004">
    <property type="entry name" value="C-terminal (heme d1) domain of cytochrome cd1-nitrite reductase"/>
    <property type="match status" value="1"/>
</dbReference>
<evidence type="ECO:0000256" key="1">
    <source>
        <dbReference type="ARBA" id="ARBA00022729"/>
    </source>
</evidence>
<feature type="chain" id="PRO_5045532588" evidence="2">
    <location>
        <begin position="31"/>
        <end position="1031"/>
    </location>
</feature>
<dbReference type="Pfam" id="PF13517">
    <property type="entry name" value="FG-GAP_3"/>
    <property type="match status" value="1"/>
</dbReference>
<dbReference type="Pfam" id="PF13860">
    <property type="entry name" value="FlgD_ig"/>
    <property type="match status" value="1"/>
</dbReference>
<dbReference type="InterPro" id="IPR013517">
    <property type="entry name" value="FG-GAP"/>
</dbReference>
<name>A0ABV3CN23_STREX</name>
<feature type="signal peptide" evidence="2">
    <location>
        <begin position="1"/>
        <end position="30"/>
    </location>
</feature>
<dbReference type="InterPro" id="IPR011048">
    <property type="entry name" value="Haem_d1_sf"/>
</dbReference>
<dbReference type="EMBL" id="JBEZAM010000001">
    <property type="protein sequence ID" value="MEU7291616.1"/>
    <property type="molecule type" value="Genomic_DNA"/>
</dbReference>
<dbReference type="Gene3D" id="2.115.10.10">
    <property type="entry name" value="Tachylectin 2"/>
    <property type="match status" value="1"/>
</dbReference>
<evidence type="ECO:0000313" key="4">
    <source>
        <dbReference type="EMBL" id="MEU7291616.1"/>
    </source>
</evidence>
<dbReference type="SUPFAM" id="SSF69318">
    <property type="entry name" value="Integrin alpha N-terminal domain"/>
    <property type="match status" value="2"/>
</dbReference>
<dbReference type="Proteomes" id="UP001551210">
    <property type="component" value="Unassembled WGS sequence"/>
</dbReference>
<keyword evidence="5" id="KW-1185">Reference proteome</keyword>
<dbReference type="RefSeq" id="WP_359202580.1">
    <property type="nucleotide sequence ID" value="NZ_JBEZAM010000001.1"/>
</dbReference>
<proteinExistence type="predicted"/>
<comment type="caution">
    <text evidence="4">The sequence shown here is derived from an EMBL/GenBank/DDBJ whole genome shotgun (WGS) entry which is preliminary data.</text>
</comment>
<dbReference type="PANTHER" id="PTHR44103:SF1">
    <property type="entry name" value="PROPROTEIN CONVERTASE P"/>
    <property type="match status" value="1"/>
</dbReference>
<organism evidence="4 5">
    <name type="scientific">Streptomyces exfoliatus</name>
    <name type="common">Streptomyces hydrogenans</name>
    <dbReference type="NCBI Taxonomy" id="1905"/>
    <lineage>
        <taxon>Bacteria</taxon>
        <taxon>Bacillati</taxon>
        <taxon>Actinomycetota</taxon>
        <taxon>Actinomycetes</taxon>
        <taxon>Kitasatosporales</taxon>
        <taxon>Streptomycetaceae</taxon>
        <taxon>Streptomyces</taxon>
    </lineage>
</organism>
<evidence type="ECO:0000313" key="5">
    <source>
        <dbReference type="Proteomes" id="UP001551210"/>
    </source>
</evidence>
<evidence type="ECO:0000259" key="3">
    <source>
        <dbReference type="Pfam" id="PF13860"/>
    </source>
</evidence>
<evidence type="ECO:0000256" key="2">
    <source>
        <dbReference type="SAM" id="SignalP"/>
    </source>
</evidence>
<feature type="domain" description="FlgD/Vpr Ig-like" evidence="3">
    <location>
        <begin position="691"/>
        <end position="756"/>
    </location>
</feature>
<dbReference type="Gene3D" id="2.60.40.4070">
    <property type="match status" value="1"/>
</dbReference>
<keyword evidence="1 2" id="KW-0732">Signal</keyword>
<dbReference type="PANTHER" id="PTHR44103">
    <property type="entry name" value="PROPROTEIN CONVERTASE P"/>
    <property type="match status" value="1"/>
</dbReference>
<protein>
    <submittedName>
        <fullName evidence="4">FG-GAP-like repeat-containing protein</fullName>
    </submittedName>
</protein>
<gene>
    <name evidence="4" type="ORF">AB0A76_00140</name>
</gene>
<sequence>MRRPRARIAVLATALVATAVGLSPAVVAQASPVVGVDQLDIAPNWRALPRQQTVTAVGPTGYVHETEDPDRPYGGELEWTDFTDPAKNTGLGYDKGAVPFAESGNGGRYLYVEPGLGLHAVRDLETGTERPFDIPTDASYVGLVGDVLLFRQGASAATGTSGGYYLVRADAPNGTRTPVTGWPADANVEQAQLAAGDGSTAVLRFARGVDPYAYGFSDLGLVDPATGRMTVVPARTATGNAPVAPVALSPDRIAWIDGGRTVHIRERAALTGPERTLVLPEGLSTARIALVGDWVLALGEVPGIGASLQRKLVALHPDKPAQTLLTGAEAELTQIAGGGAAVVGGTSATDWSLLKAAPAKDGGAPVLEKLRRVEPIPAEVASLALGSGRLSTLEWSTSKGSGFYGRTLPVGPVHTGDPQPVWAGAETKRLRNTTPLFDSGDGRTVYLAHDDFKPLEVTARTSTGQVSRVSTGETDGRIVDAFGPRAVFTGRGKTLVVDLDAQTVVREQPQTAAALWGATLYAGTATAGEVARTDLATGKDLGKVTTGAACVPTELQAAAGRWLYWGCGPTQQRGVIDLRTGAKVPLSLGVADAVLLGDGYVVDRDSDAYLRLTDLTTKDSSGKPVVRRLVDSEPVSGARREYWTVDRFGGAVAYKDRHDLVHVVWPGVPTSDLTAASAKVPVGMRPQDGWKASWALSKPASIWQLTLRDRFSGAVIRTLGAYETRGRVDVSWDGRTAAGKTVVNGTYTWHLAAGTADGQGRDLSLTGTITVTGGKPAWRDMAGNDTQGDLLAMDTAGLVSLYKGNGFGGFAPRIAGTGTAFATTSVLVPYGDVDGDGCADVIARVGDQLRAYRPGCGKVVSASSPYTLIGSGWGQYDVLTSPGDANGDGFTDLIARQTSTGDMYFYAGTADHRVKTRVRIGTNWKLYKKIVGAGDINRDGRGDLLGVDADGGLWRYYGTATGGVTARVKIGTGWGIYSSVAGVGDISGDGCPDLVGRDTAGRLYSYDATCGGAYRSRFLIGGGWNTFKSLF</sequence>
<reference evidence="4 5" key="1">
    <citation type="submission" date="2024-06" db="EMBL/GenBank/DDBJ databases">
        <title>The Natural Products Discovery Center: Release of the First 8490 Sequenced Strains for Exploring Actinobacteria Biosynthetic Diversity.</title>
        <authorList>
            <person name="Kalkreuter E."/>
            <person name="Kautsar S.A."/>
            <person name="Yang D."/>
            <person name="Bader C.D."/>
            <person name="Teijaro C.N."/>
            <person name="Fluegel L."/>
            <person name="Davis C.M."/>
            <person name="Simpson J.R."/>
            <person name="Lauterbach L."/>
            <person name="Steele A.D."/>
            <person name="Gui C."/>
            <person name="Meng S."/>
            <person name="Li G."/>
            <person name="Viehrig K."/>
            <person name="Ye F."/>
            <person name="Su P."/>
            <person name="Kiefer A.F."/>
            <person name="Nichols A."/>
            <person name="Cepeda A.J."/>
            <person name="Yan W."/>
            <person name="Fan B."/>
            <person name="Jiang Y."/>
            <person name="Adhikari A."/>
            <person name="Zheng C.-J."/>
            <person name="Schuster L."/>
            <person name="Cowan T.M."/>
            <person name="Smanski M.J."/>
            <person name="Chevrette M.G."/>
            <person name="De Carvalho L.P.S."/>
            <person name="Shen B."/>
        </authorList>
    </citation>
    <scope>NUCLEOTIDE SEQUENCE [LARGE SCALE GENOMIC DNA]</scope>
    <source>
        <strain evidence="4 5">NPDC045705</strain>
    </source>
</reference>
<dbReference type="SUPFAM" id="SSF69304">
    <property type="entry name" value="Tricorn protease N-terminal domain"/>
    <property type="match status" value="1"/>
</dbReference>